<evidence type="ECO:0000259" key="2">
    <source>
        <dbReference type="PROSITE" id="PS00028"/>
    </source>
</evidence>
<evidence type="ECO:0000256" key="1">
    <source>
        <dbReference type="SAM" id="MobiDB-lite"/>
    </source>
</evidence>
<proteinExistence type="predicted"/>
<sequence length="577" mass="62625">MDEAQHDQHKRKSEEEHAFNRGNGKLWHEQEYAAGSPTGQMEDTPSAALGLTPSEIPLHIESSSPSSLYSNVILSNEEDFAGEHLDTDAAQDAQELANAAQFGPLPQTGETYSVGNRHTPSEDLPEACVPVTGPDGIVRFYCTAFDCFPESLAFADIRQFKQHELGHASRPEQLLAREPTRRPAALDAAEAATLSTQHHAPPPAMPAAHRMRTSSVGQMSSATSPVDPDELKLLDLVADYPMRYTEETTNGVVVRVYHCDVAGCKTKGTFKSEKLVRKHQRCHISEERLPCLCDYQGCSKRFLYHAYVARHQEEEHLSIYYQCSECQAHGSRYSNVFGKGRHFEKHHPGANKPTADEARVVPQLPSPPRAIPAHAAPLLLPSPRLGVTPSRRVLQSPRTPDAPGRPQVPLARAQQHRAYQHAGPVNTGAYRSHRHSDPHSAPGSSYADSEPSSSRRTSLAASPSHYSSTAMSRQGSGAYSSQSSSFMSTPSTAPTSISSHSGARDLYSDAAKRAPRSSALPPTPTRSSKGTKPASVAKPSSSPRGQSSRNTYSGGLFDIPIRAARSDHCFGGPGSRR</sequence>
<dbReference type="Gene3D" id="3.30.160.60">
    <property type="entry name" value="Classic Zinc Finger"/>
    <property type="match status" value="1"/>
</dbReference>
<dbReference type="InterPro" id="IPR013087">
    <property type="entry name" value="Znf_C2H2_type"/>
</dbReference>
<feature type="compositionally biased region" description="Basic and acidic residues" evidence="1">
    <location>
        <begin position="502"/>
        <end position="512"/>
    </location>
</feature>
<evidence type="ECO:0000313" key="3">
    <source>
        <dbReference type="EMBL" id="KAK5690065.1"/>
    </source>
</evidence>
<dbReference type="SMART" id="SM00355">
    <property type="entry name" value="ZnF_C2H2"/>
    <property type="match status" value="4"/>
</dbReference>
<feature type="region of interest" description="Disordered" evidence="1">
    <location>
        <begin position="181"/>
        <end position="208"/>
    </location>
</feature>
<feature type="domain" description="C2H2-type" evidence="2">
    <location>
        <begin position="293"/>
        <end position="316"/>
    </location>
</feature>
<feature type="region of interest" description="Disordered" evidence="1">
    <location>
        <begin position="1"/>
        <end position="48"/>
    </location>
</feature>
<organism evidence="3 4">
    <name type="scientific">Elasticomyces elasticus</name>
    <dbReference type="NCBI Taxonomy" id="574655"/>
    <lineage>
        <taxon>Eukaryota</taxon>
        <taxon>Fungi</taxon>
        <taxon>Dikarya</taxon>
        <taxon>Ascomycota</taxon>
        <taxon>Pezizomycotina</taxon>
        <taxon>Dothideomycetes</taxon>
        <taxon>Dothideomycetidae</taxon>
        <taxon>Mycosphaerellales</taxon>
        <taxon>Teratosphaeriaceae</taxon>
        <taxon>Elasticomyces</taxon>
    </lineage>
</organism>
<dbReference type="PROSITE" id="PS00028">
    <property type="entry name" value="ZINC_FINGER_C2H2_1"/>
    <property type="match status" value="1"/>
</dbReference>
<feature type="compositionally biased region" description="Polar residues" evidence="1">
    <location>
        <begin position="442"/>
        <end position="471"/>
    </location>
</feature>
<feature type="compositionally biased region" description="Basic and acidic residues" evidence="1">
    <location>
        <begin position="1"/>
        <end position="19"/>
    </location>
</feature>
<evidence type="ECO:0000313" key="4">
    <source>
        <dbReference type="Proteomes" id="UP001310594"/>
    </source>
</evidence>
<feature type="compositionally biased region" description="Low complexity" evidence="1">
    <location>
        <begin position="371"/>
        <end position="385"/>
    </location>
</feature>
<dbReference type="AlphaFoldDB" id="A0AAN7ZY29"/>
<comment type="caution">
    <text evidence="3">The sequence shown here is derived from an EMBL/GenBank/DDBJ whole genome shotgun (WGS) entry which is preliminary data.</text>
</comment>
<feature type="compositionally biased region" description="Polar residues" evidence="1">
    <location>
        <begin position="544"/>
        <end position="553"/>
    </location>
</feature>
<dbReference type="EMBL" id="JAVRQU010000027">
    <property type="protein sequence ID" value="KAK5690065.1"/>
    <property type="molecule type" value="Genomic_DNA"/>
</dbReference>
<feature type="compositionally biased region" description="Low complexity" evidence="1">
    <location>
        <begin position="532"/>
        <end position="543"/>
    </location>
</feature>
<name>A0AAN7ZY29_9PEZI</name>
<feature type="region of interest" description="Disordered" evidence="1">
    <location>
        <begin position="362"/>
        <end position="558"/>
    </location>
</feature>
<reference evidence="3" key="1">
    <citation type="submission" date="2023-08" db="EMBL/GenBank/DDBJ databases">
        <title>Black Yeasts Isolated from many extreme environments.</title>
        <authorList>
            <person name="Coleine C."/>
            <person name="Stajich J.E."/>
            <person name="Selbmann L."/>
        </authorList>
    </citation>
    <scope>NUCLEOTIDE SEQUENCE</scope>
    <source>
        <strain evidence="3">CCFEE 5810</strain>
    </source>
</reference>
<accession>A0AAN7ZY29</accession>
<protein>
    <recommendedName>
        <fullName evidence="2">C2H2-type domain-containing protein</fullName>
    </recommendedName>
</protein>
<feature type="compositionally biased region" description="Low complexity" evidence="1">
    <location>
        <begin position="472"/>
        <end position="501"/>
    </location>
</feature>
<dbReference type="Proteomes" id="UP001310594">
    <property type="component" value="Unassembled WGS sequence"/>
</dbReference>
<gene>
    <name evidence="3" type="ORF">LTR97_012550</name>
</gene>